<feature type="chain" id="PRO_5035175717" evidence="1">
    <location>
        <begin position="17"/>
        <end position="71"/>
    </location>
</feature>
<evidence type="ECO:0000313" key="2">
    <source>
        <dbReference type="EMBL" id="KAF5400546.1"/>
    </source>
</evidence>
<accession>A0A8J4TG39</accession>
<feature type="signal peptide" evidence="1">
    <location>
        <begin position="1"/>
        <end position="16"/>
    </location>
</feature>
<keyword evidence="3" id="KW-1185">Reference proteome</keyword>
<evidence type="ECO:0000313" key="3">
    <source>
        <dbReference type="Proteomes" id="UP000748531"/>
    </source>
</evidence>
<dbReference type="OrthoDB" id="6238231at2759"/>
<sequence>MHKLIILLSIVATVFILPINTLFIEDCVRDCRHDFVECIDVCRIGRMIRIECLEECRMSLSDCLIGGCRED</sequence>
<proteinExistence type="predicted"/>
<evidence type="ECO:0000256" key="1">
    <source>
        <dbReference type="SAM" id="SignalP"/>
    </source>
</evidence>
<reference evidence="2" key="1">
    <citation type="submission" date="2019-05" db="EMBL/GenBank/DDBJ databases">
        <title>Annotation for the trematode Paragonimus heterotremus.</title>
        <authorList>
            <person name="Choi Y.-J."/>
        </authorList>
    </citation>
    <scope>NUCLEOTIDE SEQUENCE</scope>
    <source>
        <strain evidence="2">LC</strain>
    </source>
</reference>
<dbReference type="AlphaFoldDB" id="A0A8J4TG39"/>
<name>A0A8J4TG39_9TREM</name>
<keyword evidence="1" id="KW-0732">Signal</keyword>
<organism evidence="2 3">
    <name type="scientific">Paragonimus heterotremus</name>
    <dbReference type="NCBI Taxonomy" id="100268"/>
    <lineage>
        <taxon>Eukaryota</taxon>
        <taxon>Metazoa</taxon>
        <taxon>Spiralia</taxon>
        <taxon>Lophotrochozoa</taxon>
        <taxon>Platyhelminthes</taxon>
        <taxon>Trematoda</taxon>
        <taxon>Digenea</taxon>
        <taxon>Plagiorchiida</taxon>
        <taxon>Troglotremata</taxon>
        <taxon>Troglotrematidae</taxon>
        <taxon>Paragonimus</taxon>
    </lineage>
</organism>
<dbReference type="Proteomes" id="UP000748531">
    <property type="component" value="Unassembled WGS sequence"/>
</dbReference>
<comment type="caution">
    <text evidence="2">The sequence shown here is derived from an EMBL/GenBank/DDBJ whole genome shotgun (WGS) entry which is preliminary data.</text>
</comment>
<gene>
    <name evidence="2" type="ORF">PHET_06080</name>
</gene>
<dbReference type="EMBL" id="LUCH01003102">
    <property type="protein sequence ID" value="KAF5400546.1"/>
    <property type="molecule type" value="Genomic_DNA"/>
</dbReference>
<protein>
    <submittedName>
        <fullName evidence="2">Uncharacterized protein</fullName>
    </submittedName>
</protein>